<evidence type="ECO:0000256" key="6">
    <source>
        <dbReference type="SAM" id="Coils"/>
    </source>
</evidence>
<dbReference type="PROSITE" id="PS00036">
    <property type="entry name" value="BZIP_BASIC"/>
    <property type="match status" value="1"/>
</dbReference>
<evidence type="ECO:0000256" key="2">
    <source>
        <dbReference type="ARBA" id="ARBA00023015"/>
    </source>
</evidence>
<dbReference type="OrthoDB" id="1939598at2759"/>
<evidence type="ECO:0000313" key="9">
    <source>
        <dbReference type="EMBL" id="MBW0486148.1"/>
    </source>
</evidence>
<dbReference type="GO" id="GO:0005634">
    <property type="term" value="C:nucleus"/>
    <property type="evidence" value="ECO:0007669"/>
    <property type="project" value="UniProtKB-SubCell"/>
</dbReference>
<feature type="coiled-coil region" evidence="6">
    <location>
        <begin position="402"/>
        <end position="436"/>
    </location>
</feature>
<reference evidence="9" key="1">
    <citation type="submission" date="2021-03" db="EMBL/GenBank/DDBJ databases">
        <title>Draft genome sequence of rust myrtle Austropuccinia psidii MF-1, a brazilian biotype.</title>
        <authorList>
            <person name="Quecine M.C."/>
            <person name="Pachon D.M.R."/>
            <person name="Bonatelli M.L."/>
            <person name="Correr F.H."/>
            <person name="Franceschini L.M."/>
            <person name="Leite T.F."/>
            <person name="Margarido G.R.A."/>
            <person name="Almeida C.A."/>
            <person name="Ferrarezi J.A."/>
            <person name="Labate C.A."/>
        </authorList>
    </citation>
    <scope>NUCLEOTIDE SEQUENCE</scope>
    <source>
        <strain evidence="9">MF-1</strain>
    </source>
</reference>
<dbReference type="GO" id="GO:0001228">
    <property type="term" value="F:DNA-binding transcription activator activity, RNA polymerase II-specific"/>
    <property type="evidence" value="ECO:0007669"/>
    <property type="project" value="TreeGrafter"/>
</dbReference>
<dbReference type="SUPFAM" id="SSF57959">
    <property type="entry name" value="Leucine zipper domain"/>
    <property type="match status" value="1"/>
</dbReference>
<comment type="subcellular location">
    <subcellularLocation>
        <location evidence="1">Nucleus</location>
    </subcellularLocation>
</comment>
<keyword evidence="5" id="KW-0539">Nucleus</keyword>
<evidence type="ECO:0000256" key="4">
    <source>
        <dbReference type="ARBA" id="ARBA00023163"/>
    </source>
</evidence>
<feature type="region of interest" description="Disordered" evidence="7">
    <location>
        <begin position="318"/>
        <end position="379"/>
    </location>
</feature>
<accession>A0A9Q3CNQ2</accession>
<keyword evidence="10" id="KW-1185">Reference proteome</keyword>
<dbReference type="PANTHER" id="PTHR13044:SF14">
    <property type="entry name" value="CRYPTOCEPHAL, ISOFORM A"/>
    <property type="match status" value="1"/>
</dbReference>
<dbReference type="EMBL" id="AVOT02008495">
    <property type="protein sequence ID" value="MBW0486148.1"/>
    <property type="molecule type" value="Genomic_DNA"/>
</dbReference>
<gene>
    <name evidence="9" type="ORF">O181_025863</name>
</gene>
<evidence type="ECO:0000313" key="10">
    <source>
        <dbReference type="Proteomes" id="UP000765509"/>
    </source>
</evidence>
<comment type="caution">
    <text evidence="9">The sequence shown here is derived from an EMBL/GenBank/DDBJ whole genome shotgun (WGS) entry which is preliminary data.</text>
</comment>
<organism evidence="9 10">
    <name type="scientific">Austropuccinia psidii MF-1</name>
    <dbReference type="NCBI Taxonomy" id="1389203"/>
    <lineage>
        <taxon>Eukaryota</taxon>
        <taxon>Fungi</taxon>
        <taxon>Dikarya</taxon>
        <taxon>Basidiomycota</taxon>
        <taxon>Pucciniomycotina</taxon>
        <taxon>Pucciniomycetes</taxon>
        <taxon>Pucciniales</taxon>
        <taxon>Sphaerophragmiaceae</taxon>
        <taxon>Austropuccinia</taxon>
    </lineage>
</organism>
<dbReference type="InterPro" id="IPR046347">
    <property type="entry name" value="bZIP_sf"/>
</dbReference>
<dbReference type="PROSITE" id="PS50217">
    <property type="entry name" value="BZIP"/>
    <property type="match status" value="1"/>
</dbReference>
<feature type="domain" description="BZIP" evidence="8">
    <location>
        <begin position="383"/>
        <end position="440"/>
    </location>
</feature>
<feature type="compositionally biased region" description="Polar residues" evidence="7">
    <location>
        <begin position="333"/>
        <end position="367"/>
    </location>
</feature>
<name>A0A9Q3CNQ2_9BASI</name>
<evidence type="ECO:0000256" key="7">
    <source>
        <dbReference type="SAM" id="MobiDB-lite"/>
    </source>
</evidence>
<keyword evidence="6" id="KW-0175">Coiled coil</keyword>
<evidence type="ECO:0000259" key="8">
    <source>
        <dbReference type="PROSITE" id="PS50217"/>
    </source>
</evidence>
<proteinExistence type="predicted"/>
<evidence type="ECO:0000256" key="3">
    <source>
        <dbReference type="ARBA" id="ARBA00023125"/>
    </source>
</evidence>
<keyword evidence="4" id="KW-0804">Transcription</keyword>
<dbReference type="CDD" id="cd14705">
    <property type="entry name" value="bZIP_Zip1"/>
    <property type="match status" value="1"/>
</dbReference>
<dbReference type="InterPro" id="IPR004827">
    <property type="entry name" value="bZIP"/>
</dbReference>
<sequence length="551" mass="62540">MDQHVLQTHSLAGLLPPSFLFCSLTINLVTPAWDPSSRPSPVFDAGHPLRSAFGGECQLGLGAHSSGNHLELCVLSLLMLHIKQAAMRSARRTFSDSIRQIQDHSPRHSFKDLIRLVLVLFNWMERLETLDSFGSDSILKTSLPSIYPSEFGRIKKSSYPSLKRPLEDLKSSSFSFLQVSYLSLWSGCPSHLHSFTKIMSFDSWPFINLNLNSADLPPHHQSELLPFDSTQLDAWTNTNFSFEDPGQPIHDSLNTNNNNLTKTSIDLISINNNNDFDQNHLQLLNTPDLISNLDQIPNLDHPSSPTFNSCSIESFQNSILSNHPNHPKNKNNRNQLSSQTNPFKSLASKSTKDIQTSNSKSDSNLSPINEDEDAHRIALEDDKRRRNTLASARFRIKKKMKEKEIERTAMQMKERVVELEKEVERLVQENKWLRGLIVDSTASKLISSANQLNNHGPTNKPQSPTSLKNSSTDSLIIPSKYSKRIRIDSKKRPELLLIFQEKMRIEPSFNYDIYFNTCMYPPISKGGKLSGNQSFEFLFSKYVSRSTVRIR</sequence>
<evidence type="ECO:0000256" key="5">
    <source>
        <dbReference type="ARBA" id="ARBA00023242"/>
    </source>
</evidence>
<keyword evidence="3" id="KW-0238">DNA-binding</keyword>
<dbReference type="Proteomes" id="UP000765509">
    <property type="component" value="Unassembled WGS sequence"/>
</dbReference>
<keyword evidence="2" id="KW-0805">Transcription regulation</keyword>
<protein>
    <recommendedName>
        <fullName evidence="8">BZIP domain-containing protein</fullName>
    </recommendedName>
</protein>
<evidence type="ECO:0000256" key="1">
    <source>
        <dbReference type="ARBA" id="ARBA00004123"/>
    </source>
</evidence>
<dbReference type="GO" id="GO:0000977">
    <property type="term" value="F:RNA polymerase II transcription regulatory region sequence-specific DNA binding"/>
    <property type="evidence" value="ECO:0007669"/>
    <property type="project" value="TreeGrafter"/>
</dbReference>
<dbReference type="PANTHER" id="PTHR13044">
    <property type="entry name" value="ACTIVATING TRANSCRIPTION FACTOR ATF 4/5"/>
    <property type="match status" value="1"/>
</dbReference>
<dbReference type="SMART" id="SM00338">
    <property type="entry name" value="BRLZ"/>
    <property type="match status" value="1"/>
</dbReference>
<feature type="region of interest" description="Disordered" evidence="7">
    <location>
        <begin position="450"/>
        <end position="472"/>
    </location>
</feature>
<dbReference type="Pfam" id="PF07716">
    <property type="entry name" value="bZIP_2"/>
    <property type="match status" value="1"/>
</dbReference>
<dbReference type="AlphaFoldDB" id="A0A9Q3CNQ2"/>
<dbReference type="Gene3D" id="1.20.5.170">
    <property type="match status" value="1"/>
</dbReference>